<dbReference type="NCBIfam" id="NF010247">
    <property type="entry name" value="PRK13694.1"/>
    <property type="match status" value="1"/>
</dbReference>
<dbReference type="RefSeq" id="WP_257714444.1">
    <property type="nucleotide sequence ID" value="NZ_JANJOU010000001.1"/>
</dbReference>
<gene>
    <name evidence="5" type="ORF">NRP21_01780</name>
</gene>
<dbReference type="InterPro" id="IPR046367">
    <property type="entry name" value="GapR-like_DNA-bd"/>
</dbReference>
<evidence type="ECO:0000259" key="4">
    <source>
        <dbReference type="Pfam" id="PF10073"/>
    </source>
</evidence>
<evidence type="ECO:0000256" key="1">
    <source>
        <dbReference type="HAMAP-Rule" id="MF_00797"/>
    </source>
</evidence>
<evidence type="ECO:0000256" key="2">
    <source>
        <dbReference type="SAM" id="Coils"/>
    </source>
</evidence>
<dbReference type="InterPro" id="IPR018753">
    <property type="entry name" value="GapR-like"/>
</dbReference>
<comment type="caution">
    <text evidence="5">The sequence shown here is derived from an EMBL/GenBank/DDBJ whole genome shotgun (WGS) entry which is preliminary data.</text>
</comment>
<keyword evidence="6" id="KW-1185">Reference proteome</keyword>
<dbReference type="Pfam" id="PF10073">
    <property type="entry name" value="GapR_DNA-bd"/>
    <property type="match status" value="1"/>
</dbReference>
<name>A0ABT1WY60_9PROT</name>
<sequence length="103" mass="11626">MSDVPFDIDDEAAASRARQAADPDPDVGGIAVDRLRSIIERVERLEEERKALADDIKDIFAEAKSAGFDVKVVRQIIRLRKQEPAEVEEMETLLDLYRRALGM</sequence>
<dbReference type="EMBL" id="JANJOU010000001">
    <property type="protein sequence ID" value="MCR0980775.1"/>
    <property type="molecule type" value="Genomic_DNA"/>
</dbReference>
<comment type="similarity">
    <text evidence="1">Belongs to the UPF0335 family.</text>
</comment>
<dbReference type="HAMAP" id="MF_00797">
    <property type="entry name" value="UPF0335"/>
    <property type="match status" value="1"/>
</dbReference>
<keyword evidence="2" id="KW-0175">Coiled coil</keyword>
<evidence type="ECO:0000256" key="3">
    <source>
        <dbReference type="SAM" id="MobiDB-lite"/>
    </source>
</evidence>
<evidence type="ECO:0000313" key="5">
    <source>
        <dbReference type="EMBL" id="MCR0980775.1"/>
    </source>
</evidence>
<feature type="domain" description="GapR-like DNA-binding" evidence="4">
    <location>
        <begin position="32"/>
        <end position="102"/>
    </location>
</feature>
<reference evidence="5 6" key="1">
    <citation type="submission" date="2022-06" db="EMBL/GenBank/DDBJ databases">
        <title>Roseomonas CN29.</title>
        <authorList>
            <person name="Cheng Y."/>
            <person name="He X."/>
        </authorList>
    </citation>
    <scope>NUCLEOTIDE SEQUENCE [LARGE SCALE GENOMIC DNA]</scope>
    <source>
        <strain evidence="5 6">CN29</strain>
    </source>
</reference>
<dbReference type="Proteomes" id="UP001524642">
    <property type="component" value="Unassembled WGS sequence"/>
</dbReference>
<proteinExistence type="inferred from homology"/>
<accession>A0ABT1WY60</accession>
<evidence type="ECO:0000313" key="6">
    <source>
        <dbReference type="Proteomes" id="UP001524642"/>
    </source>
</evidence>
<protein>
    <recommendedName>
        <fullName evidence="1">UPF0335 protein NRP21_01780</fullName>
    </recommendedName>
</protein>
<feature type="coiled-coil region" evidence="2">
    <location>
        <begin position="35"/>
        <end position="62"/>
    </location>
</feature>
<feature type="compositionally biased region" description="Acidic residues" evidence="3">
    <location>
        <begin position="1"/>
        <end position="12"/>
    </location>
</feature>
<feature type="region of interest" description="Disordered" evidence="3">
    <location>
        <begin position="1"/>
        <end position="26"/>
    </location>
</feature>
<organism evidence="5 6">
    <name type="scientific">Roseomonas populi</name>
    <dbReference type="NCBI Taxonomy" id="3121582"/>
    <lineage>
        <taxon>Bacteria</taxon>
        <taxon>Pseudomonadati</taxon>
        <taxon>Pseudomonadota</taxon>
        <taxon>Alphaproteobacteria</taxon>
        <taxon>Acetobacterales</taxon>
        <taxon>Roseomonadaceae</taxon>
        <taxon>Roseomonas</taxon>
    </lineage>
</organism>